<organism evidence="3">
    <name type="scientific">Pyrodinium bahamense</name>
    <dbReference type="NCBI Taxonomy" id="73915"/>
    <lineage>
        <taxon>Eukaryota</taxon>
        <taxon>Sar</taxon>
        <taxon>Alveolata</taxon>
        <taxon>Dinophyceae</taxon>
        <taxon>Gonyaulacales</taxon>
        <taxon>Pyrocystaceae</taxon>
        <taxon>Pyrodinium</taxon>
    </lineage>
</organism>
<feature type="signal peptide" evidence="2">
    <location>
        <begin position="1"/>
        <end position="19"/>
    </location>
</feature>
<accession>A0A7S0B5Q3</accession>
<evidence type="ECO:0000256" key="2">
    <source>
        <dbReference type="SAM" id="SignalP"/>
    </source>
</evidence>
<feature type="region of interest" description="Disordered" evidence="1">
    <location>
        <begin position="21"/>
        <end position="60"/>
    </location>
</feature>
<evidence type="ECO:0000313" key="3">
    <source>
        <dbReference type="EMBL" id="CAD8384116.1"/>
    </source>
</evidence>
<gene>
    <name evidence="3" type="ORF">PBAH0796_LOCUS27804</name>
</gene>
<feature type="compositionally biased region" description="Acidic residues" evidence="1">
    <location>
        <begin position="21"/>
        <end position="52"/>
    </location>
</feature>
<name>A0A7S0B5Q3_9DINO</name>
<reference evidence="3" key="1">
    <citation type="submission" date="2021-01" db="EMBL/GenBank/DDBJ databases">
        <authorList>
            <person name="Corre E."/>
            <person name="Pelletier E."/>
            <person name="Niang G."/>
            <person name="Scheremetjew M."/>
            <person name="Finn R."/>
            <person name="Kale V."/>
            <person name="Holt S."/>
            <person name="Cochrane G."/>
            <person name="Meng A."/>
            <person name="Brown T."/>
            <person name="Cohen L."/>
        </authorList>
    </citation>
    <scope>NUCLEOTIDE SEQUENCE</scope>
    <source>
        <strain evidence="3">Pbaha01</strain>
    </source>
</reference>
<dbReference type="EMBL" id="HBEG01045757">
    <property type="protein sequence ID" value="CAD8384116.1"/>
    <property type="molecule type" value="Transcribed_RNA"/>
</dbReference>
<dbReference type="AlphaFoldDB" id="A0A7S0B5Q3"/>
<keyword evidence="2" id="KW-0732">Signal</keyword>
<sequence length="147" mass="16157">MRLLRALLLAAALASIACSQEGEDAGPLEEEDGLEEEEQEDQDLMLPEEELPEQQGPLLGHKHGTACVKMAEELETSIGLFDDFDMGDSSRDSLAQKMHEHAETLLGRSSPNFRHAMHAKLSEVHSSQAGFGAHDACEFLLRHHGEL</sequence>
<protein>
    <submittedName>
        <fullName evidence="3">Uncharacterized protein</fullName>
    </submittedName>
</protein>
<proteinExistence type="predicted"/>
<feature type="chain" id="PRO_5030782636" evidence="2">
    <location>
        <begin position="20"/>
        <end position="147"/>
    </location>
</feature>
<evidence type="ECO:0000256" key="1">
    <source>
        <dbReference type="SAM" id="MobiDB-lite"/>
    </source>
</evidence>
<dbReference type="PROSITE" id="PS51257">
    <property type="entry name" value="PROKAR_LIPOPROTEIN"/>
    <property type="match status" value="1"/>
</dbReference>